<accession>A0A915C7V1</accession>
<organism evidence="1 2">
    <name type="scientific">Parascaris univalens</name>
    <name type="common">Nematode worm</name>
    <dbReference type="NCBI Taxonomy" id="6257"/>
    <lineage>
        <taxon>Eukaryota</taxon>
        <taxon>Metazoa</taxon>
        <taxon>Ecdysozoa</taxon>
        <taxon>Nematoda</taxon>
        <taxon>Chromadorea</taxon>
        <taxon>Rhabditida</taxon>
        <taxon>Spirurina</taxon>
        <taxon>Ascaridomorpha</taxon>
        <taxon>Ascaridoidea</taxon>
        <taxon>Ascarididae</taxon>
        <taxon>Parascaris</taxon>
    </lineage>
</organism>
<name>A0A915C7V1_PARUN</name>
<dbReference type="AlphaFoldDB" id="A0A915C7V1"/>
<evidence type="ECO:0000313" key="2">
    <source>
        <dbReference type="WBParaSite" id="PgR099_g026_t01"/>
    </source>
</evidence>
<protein>
    <submittedName>
        <fullName evidence="2">Uncharacterized protein</fullName>
    </submittedName>
</protein>
<reference evidence="2" key="1">
    <citation type="submission" date="2022-11" db="UniProtKB">
        <authorList>
            <consortium name="WormBaseParasite"/>
        </authorList>
    </citation>
    <scope>IDENTIFICATION</scope>
</reference>
<proteinExistence type="predicted"/>
<evidence type="ECO:0000313" key="1">
    <source>
        <dbReference type="Proteomes" id="UP000887569"/>
    </source>
</evidence>
<sequence>VLFHNNSYLFTFNRILNNFPPPALPSRGLPRHFYVFQSEGKEPCNQNICVATSVKTFQTKMDDGGFAQRGFHFLTQKNLSKKRIFKRVRKLVLIKENYEFWNISSTPSLKACPTCRHSLCFSAIIRYARRRSTIS</sequence>
<keyword evidence="1" id="KW-1185">Reference proteome</keyword>
<dbReference type="Proteomes" id="UP000887569">
    <property type="component" value="Unplaced"/>
</dbReference>
<dbReference type="WBParaSite" id="PgR099_g026_t01">
    <property type="protein sequence ID" value="PgR099_g026_t01"/>
    <property type="gene ID" value="PgR099_g026"/>
</dbReference>